<evidence type="ECO:0000256" key="3">
    <source>
        <dbReference type="PIRSR" id="PIRSR605502-1"/>
    </source>
</evidence>
<keyword evidence="3" id="KW-0460">Magnesium</keyword>
<feature type="binding site" evidence="3">
    <location>
        <position position="15"/>
    </location>
    <ligand>
        <name>Mg(2+)</name>
        <dbReference type="ChEBI" id="CHEBI:18420"/>
        <label>1</label>
    </ligand>
</feature>
<dbReference type="InterPro" id="IPR050792">
    <property type="entry name" value="ADP-ribosylglycohydrolase"/>
</dbReference>
<dbReference type="Proteomes" id="UP000029227">
    <property type="component" value="Unassembled WGS sequence"/>
</dbReference>
<dbReference type="Pfam" id="PF03747">
    <property type="entry name" value="ADP_ribosyl_GH"/>
    <property type="match status" value="1"/>
</dbReference>
<name>A0A090QMZ4_9GAMM</name>
<dbReference type="eggNOG" id="COG1397">
    <property type="taxonomic scope" value="Bacteria"/>
</dbReference>
<feature type="binding site" evidence="3">
    <location>
        <position position="222"/>
    </location>
    <ligand>
        <name>Mg(2+)</name>
        <dbReference type="ChEBI" id="CHEBI:18420"/>
        <label>1</label>
    </ligand>
</feature>
<gene>
    <name evidence="4" type="ORF">JCM19237_6087</name>
</gene>
<feature type="binding site" evidence="3">
    <location>
        <position position="225"/>
    </location>
    <ligand>
        <name>Mg(2+)</name>
        <dbReference type="ChEBI" id="CHEBI:18420"/>
        <label>1</label>
    </ligand>
</feature>
<sequence>MARTGENRHGLLRYTDDTQMAMDTAHSILTAKHLDQSHLAQTFANSYRWSRGYGPSAAKLLRGIRSGKHWQTVNCAQFKEGSFGNGAAMRAPIVALCFPHDIDQIKTAVVQSAEITHAHTLGIEGATLIAIATALSLTHTPPLALVDRLIAETQHDEFKAKLLVCRSLIAIEHPIPLAMLKQRLGNGITATQSCVTAIYFALQYRAQPFDAMLAHIIQLGGDTDTIAAMAGAIWGASHGDSPLSDKCEQIEDAGYILQLADALYAFAHPS</sequence>
<evidence type="ECO:0000313" key="5">
    <source>
        <dbReference type="Proteomes" id="UP000029227"/>
    </source>
</evidence>
<dbReference type="InterPro" id="IPR005502">
    <property type="entry name" value="Ribosyl_crysJ1"/>
</dbReference>
<evidence type="ECO:0000313" key="4">
    <source>
        <dbReference type="EMBL" id="GAL03194.1"/>
    </source>
</evidence>
<dbReference type="GO" id="GO:0046872">
    <property type="term" value="F:metal ion binding"/>
    <property type="evidence" value="ECO:0007669"/>
    <property type="project" value="UniProtKB-KW"/>
</dbReference>
<comment type="caution">
    <text evidence="4">The sequence shown here is derived from an EMBL/GenBank/DDBJ whole genome shotgun (WGS) entry which is preliminary data.</text>
</comment>
<feature type="binding site" evidence="3">
    <location>
        <position position="16"/>
    </location>
    <ligand>
        <name>Mg(2+)</name>
        <dbReference type="ChEBI" id="CHEBI:18420"/>
        <label>1</label>
    </ligand>
</feature>
<dbReference type="InterPro" id="IPR036705">
    <property type="entry name" value="Ribosyl_crysJ1_sf"/>
</dbReference>
<organism evidence="4 5">
    <name type="scientific">Photobacterium aphoticum</name>
    <dbReference type="NCBI Taxonomy" id="754436"/>
    <lineage>
        <taxon>Bacteria</taxon>
        <taxon>Pseudomonadati</taxon>
        <taxon>Pseudomonadota</taxon>
        <taxon>Gammaproteobacteria</taxon>
        <taxon>Vibrionales</taxon>
        <taxon>Vibrionaceae</taxon>
        <taxon>Photobacterium</taxon>
    </lineage>
</organism>
<proteinExistence type="inferred from homology"/>
<evidence type="ECO:0000256" key="1">
    <source>
        <dbReference type="ARBA" id="ARBA00010702"/>
    </source>
</evidence>
<reference evidence="4 5" key="1">
    <citation type="journal article" date="2014" name="Genome Announc.">
        <title>Draft Genome Sequences of Two Vibrionaceae Species, Vibrio ponticus C121 and Photobacterium aphoticum C119, Isolated as Coral Reef Microbiota.</title>
        <authorList>
            <person name="Al-saari N."/>
            <person name="Meirelles P.M."/>
            <person name="Mino S."/>
            <person name="Suda W."/>
            <person name="Oshima K."/>
            <person name="Hattori M."/>
            <person name="Ohkuma M."/>
            <person name="Thompson F.L."/>
            <person name="Gomez-Gil B."/>
            <person name="Sawabe T."/>
            <person name="Sawabe T."/>
        </authorList>
    </citation>
    <scope>NUCLEOTIDE SEQUENCE [LARGE SCALE GENOMIC DNA]</scope>
    <source>
        <strain evidence="4 5">JCM 19237</strain>
    </source>
</reference>
<dbReference type="Gene3D" id="1.10.4080.10">
    <property type="entry name" value="ADP-ribosylation/Crystallin J1"/>
    <property type="match status" value="1"/>
</dbReference>
<comment type="similarity">
    <text evidence="1">Belongs to the ADP-ribosylglycohydrolase family.</text>
</comment>
<evidence type="ECO:0000256" key="2">
    <source>
        <dbReference type="ARBA" id="ARBA00022801"/>
    </source>
</evidence>
<dbReference type="STRING" id="754436.JCM19237_6087"/>
<feature type="binding site" evidence="3">
    <location>
        <position position="224"/>
    </location>
    <ligand>
        <name>Mg(2+)</name>
        <dbReference type="ChEBI" id="CHEBI:18420"/>
        <label>1</label>
    </ligand>
</feature>
<protein>
    <submittedName>
        <fullName evidence="4">Putative hydrolase</fullName>
    </submittedName>
</protein>
<comment type="cofactor">
    <cofactor evidence="3">
        <name>Mg(2+)</name>
        <dbReference type="ChEBI" id="CHEBI:18420"/>
    </cofactor>
    <text evidence="3">Binds 2 magnesium ions per subunit.</text>
</comment>
<dbReference type="GO" id="GO:0016787">
    <property type="term" value="F:hydrolase activity"/>
    <property type="evidence" value="ECO:0007669"/>
    <property type="project" value="UniProtKB-KW"/>
</dbReference>
<keyword evidence="3" id="KW-0479">Metal-binding</keyword>
<keyword evidence="2 4" id="KW-0378">Hydrolase</keyword>
<dbReference type="EMBL" id="BBMN01000001">
    <property type="protein sequence ID" value="GAL03194.1"/>
    <property type="molecule type" value="Genomic_DNA"/>
</dbReference>
<dbReference type="SUPFAM" id="SSF101478">
    <property type="entry name" value="ADP-ribosylglycohydrolase"/>
    <property type="match status" value="1"/>
</dbReference>
<dbReference type="PANTHER" id="PTHR16222">
    <property type="entry name" value="ADP-RIBOSYLGLYCOHYDROLASE"/>
    <property type="match status" value="1"/>
</dbReference>
<accession>A0A090QMZ4</accession>
<dbReference type="AlphaFoldDB" id="A0A090QMZ4"/>
<feature type="binding site" evidence="3">
    <location>
        <position position="17"/>
    </location>
    <ligand>
        <name>Mg(2+)</name>
        <dbReference type="ChEBI" id="CHEBI:18420"/>
        <label>1</label>
    </ligand>
</feature>
<dbReference type="PANTHER" id="PTHR16222:SF24">
    <property type="entry name" value="ADP-RIBOSYLHYDROLASE ARH3"/>
    <property type="match status" value="1"/>
</dbReference>